<dbReference type="PANTHER" id="PTHR22730:SF1">
    <property type="entry name" value="PROMININ-LIKE PROTEIN"/>
    <property type="match status" value="1"/>
</dbReference>
<feature type="transmembrane region" description="Helical" evidence="8">
    <location>
        <begin position="749"/>
        <end position="770"/>
    </location>
</feature>
<evidence type="ECO:0000256" key="4">
    <source>
        <dbReference type="ARBA" id="ARBA00022989"/>
    </source>
</evidence>
<evidence type="ECO:0000256" key="2">
    <source>
        <dbReference type="ARBA" id="ARBA00006058"/>
    </source>
</evidence>
<evidence type="ECO:0000256" key="8">
    <source>
        <dbReference type="SAM" id="Phobius"/>
    </source>
</evidence>
<sequence>MSISIPTANISVIKDFLYSYAPAGLSIWSGFAKGIRIATRGSYKYLPMTNGSLIPPTKTLTSYYMGSAILVGIIALIFIATIAIAIMQCCALCCCKKSLARKRNHRVWSRQSAWWSGIWFTFINLAFIISAIASFTGSVYLSTSVDSASSGTLGTIKSGQDIVAGLPVSINASFTSLKGIVNQTADSALHIIDFNSLQTTGVTPNMNALANGIQATQDNITAMLTQGDAISTTKVNTLSIAIQVNTTTTNDRADLAAWKANQQTFSGSGGATYVYSGTDLNQNAFDVASAAALGMTTGLQQSPDGSSTLSPLQNLGLNSYAAQIRDVVTNLPININTLMMNGTNTFKVSAIGALNVAQNSIGSSLAPFQGSAGNSLTNIYNQVSGIFTQVRTYNSYRHIVMAVLSAIILLILVVVNIGAVMKKPRVVKGCNFTAIGFYALIQLLALILYISAMLIGDACSLTFDYSPPPISIALDPFTQTSVNNVFILRDQCKQNQSLLTIATNLGYLNASSINMTKIASDQLESLDFSPIANSWNLSSSISINPSPTQKLSALTSLDTTGLNVTTLNNISTNALPALRNALTNLRDVYNVAITTSNGNSGLTFSPSSQAAAVVNAGYADFVSKLTTRRDALNAFLAVNGSIDQMQNSITSMISSVQSLNTSTHNAINNANTIPGYYNSSISSLGYFSGNATNNLTIAIPQIKNQTISSVGGVQNTLYASLTCQSLAENIFVIQDALCGRFMGGLDAVWFAYYVIGVFSFLSIPAFIYFANVMGASRRHSGSVDVEATYGASPKYKKGHSQRQPQIERSVHIN</sequence>
<evidence type="ECO:0000313" key="9">
    <source>
        <dbReference type="EMBL" id="OAJ37417.1"/>
    </source>
</evidence>
<dbReference type="GO" id="GO:0016020">
    <property type="term" value="C:membrane"/>
    <property type="evidence" value="ECO:0007669"/>
    <property type="project" value="UniProtKB-SubCell"/>
</dbReference>
<feature type="transmembrane region" description="Helical" evidence="8">
    <location>
        <begin position="114"/>
        <end position="141"/>
    </location>
</feature>
<name>A0A177WBC9_BATDL</name>
<keyword evidence="3 8" id="KW-0812">Transmembrane</keyword>
<reference evidence="9 10" key="1">
    <citation type="submission" date="2006-10" db="EMBL/GenBank/DDBJ databases">
        <title>The Genome Sequence of Batrachochytrium dendrobatidis JEL423.</title>
        <authorList>
            <consortium name="The Broad Institute Genome Sequencing Platform"/>
            <person name="Birren B."/>
            <person name="Lander E."/>
            <person name="Galagan J."/>
            <person name="Cuomo C."/>
            <person name="Devon K."/>
            <person name="Jaffe D."/>
            <person name="Butler J."/>
            <person name="Alvarez P."/>
            <person name="Gnerre S."/>
            <person name="Grabherr M."/>
            <person name="Kleber M."/>
            <person name="Mauceli E."/>
            <person name="Brockman W."/>
            <person name="Young S."/>
            <person name="LaButti K."/>
            <person name="Sykes S."/>
            <person name="DeCaprio D."/>
            <person name="Crawford M."/>
            <person name="Koehrsen M."/>
            <person name="Engels R."/>
            <person name="Montgomery P."/>
            <person name="Pearson M."/>
            <person name="Howarth C."/>
            <person name="Larson L."/>
            <person name="White J."/>
            <person name="O'Leary S."/>
            <person name="Kodira C."/>
            <person name="Zeng Q."/>
            <person name="Yandava C."/>
            <person name="Alvarado L."/>
            <person name="Longcore J."/>
            <person name="James T."/>
        </authorList>
    </citation>
    <scope>NUCLEOTIDE SEQUENCE [LARGE SCALE GENOMIC DNA]</scope>
    <source>
        <strain evidence="9 10">JEL423</strain>
    </source>
</reference>
<evidence type="ECO:0000256" key="6">
    <source>
        <dbReference type="ARBA" id="ARBA00023180"/>
    </source>
</evidence>
<keyword evidence="5 8" id="KW-0472">Membrane</keyword>
<dbReference type="EMBL" id="DS022300">
    <property type="protein sequence ID" value="OAJ37417.1"/>
    <property type="molecule type" value="Genomic_DNA"/>
</dbReference>
<proteinExistence type="inferred from homology"/>
<evidence type="ECO:0000256" key="1">
    <source>
        <dbReference type="ARBA" id="ARBA00004141"/>
    </source>
</evidence>
<dbReference type="AlphaFoldDB" id="A0A177WBC9"/>
<evidence type="ECO:0000256" key="7">
    <source>
        <dbReference type="SAM" id="MobiDB-lite"/>
    </source>
</evidence>
<comment type="similarity">
    <text evidence="2">Belongs to the prominin family.</text>
</comment>
<feature type="transmembrane region" description="Helical" evidence="8">
    <location>
        <begin position="63"/>
        <end position="93"/>
    </location>
</feature>
<gene>
    <name evidence="9" type="ORF">BDEG_21438</name>
</gene>
<dbReference type="eggNOG" id="ENOG502T7ED">
    <property type="taxonomic scope" value="Eukaryota"/>
</dbReference>
<dbReference type="Proteomes" id="UP000077115">
    <property type="component" value="Unassembled WGS sequence"/>
</dbReference>
<protein>
    <submittedName>
        <fullName evidence="9">Uncharacterized protein</fullName>
    </submittedName>
</protein>
<keyword evidence="4 8" id="KW-1133">Transmembrane helix</keyword>
<evidence type="ECO:0000256" key="3">
    <source>
        <dbReference type="ARBA" id="ARBA00022692"/>
    </source>
</evidence>
<feature type="transmembrane region" description="Helical" evidence="8">
    <location>
        <begin position="399"/>
        <end position="420"/>
    </location>
</feature>
<dbReference type="PANTHER" id="PTHR22730">
    <property type="entry name" value="PROMININ PROM PROTEIN"/>
    <property type="match status" value="1"/>
</dbReference>
<organism evidence="9 10">
    <name type="scientific">Batrachochytrium dendrobatidis (strain JEL423)</name>
    <dbReference type="NCBI Taxonomy" id="403673"/>
    <lineage>
        <taxon>Eukaryota</taxon>
        <taxon>Fungi</taxon>
        <taxon>Fungi incertae sedis</taxon>
        <taxon>Chytridiomycota</taxon>
        <taxon>Chytridiomycota incertae sedis</taxon>
        <taxon>Chytridiomycetes</taxon>
        <taxon>Rhizophydiales</taxon>
        <taxon>Rhizophydiales incertae sedis</taxon>
        <taxon>Batrachochytrium</taxon>
    </lineage>
</organism>
<feature type="transmembrane region" description="Helical" evidence="8">
    <location>
        <begin position="432"/>
        <end position="455"/>
    </location>
</feature>
<evidence type="ECO:0000313" key="10">
    <source>
        <dbReference type="Proteomes" id="UP000077115"/>
    </source>
</evidence>
<reference evidence="9 10" key="2">
    <citation type="submission" date="2016-05" db="EMBL/GenBank/DDBJ databases">
        <title>Lineage-specific infection strategies underlie the spectrum of fungal disease in amphibians.</title>
        <authorList>
            <person name="Cuomo C.A."/>
            <person name="Farrer R.A."/>
            <person name="James T."/>
            <person name="Longcore J."/>
            <person name="Birren B."/>
        </authorList>
    </citation>
    <scope>NUCLEOTIDE SEQUENCE [LARGE SCALE GENOMIC DNA]</scope>
    <source>
        <strain evidence="9 10">JEL423</strain>
    </source>
</reference>
<dbReference type="OrthoDB" id="2157443at2759"/>
<dbReference type="VEuPathDB" id="FungiDB:BDEG_21438"/>
<keyword evidence="6" id="KW-0325">Glycoprotein</keyword>
<accession>A0A177WBC9</accession>
<comment type="subcellular location">
    <subcellularLocation>
        <location evidence="1">Membrane</location>
        <topology evidence="1">Multi-pass membrane protein</topology>
    </subcellularLocation>
</comment>
<feature type="region of interest" description="Disordered" evidence="7">
    <location>
        <begin position="793"/>
        <end position="813"/>
    </location>
</feature>
<evidence type="ECO:0000256" key="5">
    <source>
        <dbReference type="ARBA" id="ARBA00023136"/>
    </source>
</evidence>
<dbReference type="InterPro" id="IPR008795">
    <property type="entry name" value="Prominin"/>
</dbReference>